<dbReference type="OrthoDB" id="9764112at2"/>
<dbReference type="Proteomes" id="UP000220840">
    <property type="component" value="Unassembled WGS sequence"/>
</dbReference>
<comment type="caution">
    <text evidence="7">The sequence shown here is derived from an EMBL/GenBank/DDBJ whole genome shotgun (WGS) entry which is preliminary data.</text>
</comment>
<dbReference type="RefSeq" id="WP_058296457.1">
    <property type="nucleotide sequence ID" value="NZ_CAMRXG010000019.1"/>
</dbReference>
<dbReference type="STRING" id="137838.GCA_001458595_03820"/>
<reference evidence="7 8" key="1">
    <citation type="submission" date="2017-10" db="EMBL/GenBank/DDBJ databases">
        <title>Effective Description of Clostridium neonatale sp. nov. linked to necrotizing enterocolitis in neonates and a clarification of species assignable to the genus Clostridium (Prazmowski 1880) emend. Lawson and Rainey 2016.</title>
        <authorList>
            <person name="Bernard K."/>
            <person name="Burdz T."/>
            <person name="Wiebe D."/>
            <person name="Balcewich B."/>
            <person name="Alfa M."/>
            <person name="Bernier A.-M."/>
        </authorList>
    </citation>
    <scope>NUCLEOTIDE SEQUENCE [LARGE SCALE GENOMIC DNA]</scope>
    <source>
        <strain evidence="7 8">LCDC99A005</strain>
    </source>
</reference>
<dbReference type="PANTHER" id="PTHR43649:SF33">
    <property type="entry name" value="POLYGALACTURONAN_RHAMNOGALACTURONAN-BINDING PROTEIN YTCQ"/>
    <property type="match status" value="1"/>
</dbReference>
<accession>A0A2A7MKG9</accession>
<evidence type="ECO:0000313" key="8">
    <source>
        <dbReference type="Proteomes" id="UP000220840"/>
    </source>
</evidence>
<evidence type="ECO:0000256" key="3">
    <source>
        <dbReference type="ARBA" id="ARBA00023136"/>
    </source>
</evidence>
<evidence type="ECO:0000256" key="6">
    <source>
        <dbReference type="SAM" id="SignalP"/>
    </source>
</evidence>
<evidence type="ECO:0000256" key="5">
    <source>
        <dbReference type="ARBA" id="ARBA00023288"/>
    </source>
</evidence>
<keyword evidence="3" id="KW-0472">Membrane</keyword>
<dbReference type="PANTHER" id="PTHR43649">
    <property type="entry name" value="ARABINOSE-BINDING PROTEIN-RELATED"/>
    <property type="match status" value="1"/>
</dbReference>
<dbReference type="Pfam" id="PF01547">
    <property type="entry name" value="SBP_bac_1"/>
    <property type="match status" value="1"/>
</dbReference>
<keyword evidence="1" id="KW-1003">Cell membrane</keyword>
<organism evidence="7 8">
    <name type="scientific">Clostridium neonatale</name>
    <dbReference type="NCBI Taxonomy" id="137838"/>
    <lineage>
        <taxon>Bacteria</taxon>
        <taxon>Bacillati</taxon>
        <taxon>Bacillota</taxon>
        <taxon>Clostridia</taxon>
        <taxon>Eubacteriales</taxon>
        <taxon>Clostridiaceae</taxon>
        <taxon>Clostridium</taxon>
    </lineage>
</organism>
<sequence>MGIMKTFRKVAGILITTSLCFTMFAGCGSGNTESEAKKEDAKVSTVGAENGEELQMWTFVELHAKFYEEMLKEWNEKNPDKQIKIKFTVLPYDDMHNKLQSALLSGKGAPDMCDIEVGKFPNFLKGEPQLETFDDVIGPYKDKIVKSRLDLYSKDGKVYGLPTHVGATVAFYNTELLEAAGIDYTTIKTWDDFKAAGEKYYAATGKHLGTADTSAGWQTSALLAQQGSDYVDENGKPQLNSKEMIRALTTLKELQDANAIATVPGGQPDTEEAYGAFNQGDYACAIMPFWQMSRYVNYMPELSGKIAIAPVPVLEEGMPHSVGGGGTGTVVTKTSKNPQLAKEFLAFAKLSEDGNIKIWQKLGFDPCNTDIWTNENITHDPNNDFVKYFKNNPFDVLNEIKDEIKLIKSTEASPTINNTLCTVTFNSIFEDGQDVTEALNEAQEQVQNELQ</sequence>
<feature type="signal peptide" evidence="6">
    <location>
        <begin position="1"/>
        <end position="25"/>
    </location>
</feature>
<dbReference type="AlphaFoldDB" id="A0A2A7MKG9"/>
<dbReference type="InterPro" id="IPR006059">
    <property type="entry name" value="SBP"/>
</dbReference>
<dbReference type="PROSITE" id="PS51257">
    <property type="entry name" value="PROKAR_LIPOPROTEIN"/>
    <property type="match status" value="1"/>
</dbReference>
<gene>
    <name evidence="7" type="ORF">CQ394_11645</name>
</gene>
<evidence type="ECO:0000256" key="4">
    <source>
        <dbReference type="ARBA" id="ARBA00023139"/>
    </source>
</evidence>
<proteinExistence type="predicted"/>
<dbReference type="EMBL" id="PDCJ01000001">
    <property type="protein sequence ID" value="PEG32312.1"/>
    <property type="molecule type" value="Genomic_DNA"/>
</dbReference>
<evidence type="ECO:0000256" key="2">
    <source>
        <dbReference type="ARBA" id="ARBA00022729"/>
    </source>
</evidence>
<evidence type="ECO:0000313" key="7">
    <source>
        <dbReference type="EMBL" id="PEG32312.1"/>
    </source>
</evidence>
<dbReference type="SUPFAM" id="SSF53850">
    <property type="entry name" value="Periplasmic binding protein-like II"/>
    <property type="match status" value="1"/>
</dbReference>
<dbReference type="Gene3D" id="3.40.190.10">
    <property type="entry name" value="Periplasmic binding protein-like II"/>
    <property type="match status" value="1"/>
</dbReference>
<protein>
    <submittedName>
        <fullName evidence="7">ABC transporter substrate-binding protein</fullName>
    </submittedName>
</protein>
<dbReference type="InterPro" id="IPR050490">
    <property type="entry name" value="Bact_solute-bd_prot1"/>
</dbReference>
<name>A0A2A7MKG9_9CLOT</name>
<evidence type="ECO:0000256" key="1">
    <source>
        <dbReference type="ARBA" id="ARBA00022475"/>
    </source>
</evidence>
<keyword evidence="4" id="KW-0564">Palmitate</keyword>
<keyword evidence="8" id="KW-1185">Reference proteome</keyword>
<keyword evidence="2 6" id="KW-0732">Signal</keyword>
<feature type="chain" id="PRO_5038622110" evidence="6">
    <location>
        <begin position="26"/>
        <end position="451"/>
    </location>
</feature>
<keyword evidence="5" id="KW-0449">Lipoprotein</keyword>